<name>A0A1K0JHX0_CUPNE</name>
<protein>
    <submittedName>
        <fullName evidence="1">Uncharacterized protein</fullName>
    </submittedName>
</protein>
<dbReference type="EMBL" id="FMSH01000328">
    <property type="protein sequence ID" value="SCU79891.1"/>
    <property type="molecule type" value="Genomic_DNA"/>
</dbReference>
<reference evidence="1" key="1">
    <citation type="submission" date="2016-09" db="EMBL/GenBank/DDBJ databases">
        <authorList>
            <person name="Capua I."/>
            <person name="De Benedictis P."/>
            <person name="Joannis T."/>
            <person name="Lombin L.H."/>
            <person name="Cattoli G."/>
        </authorList>
    </citation>
    <scope>NUCLEOTIDE SEQUENCE</scope>
    <source>
        <strain evidence="1">B9</strain>
    </source>
</reference>
<organism evidence="1">
    <name type="scientific">Cupriavidus necator</name>
    <name type="common">Alcaligenes eutrophus</name>
    <name type="synonym">Ralstonia eutropha</name>
    <dbReference type="NCBI Taxonomy" id="106590"/>
    <lineage>
        <taxon>Bacteria</taxon>
        <taxon>Pseudomonadati</taxon>
        <taxon>Pseudomonadota</taxon>
        <taxon>Betaproteobacteria</taxon>
        <taxon>Burkholderiales</taxon>
        <taxon>Burkholderiaceae</taxon>
        <taxon>Cupriavidus</taxon>
    </lineage>
</organism>
<proteinExistence type="predicted"/>
<dbReference type="AlphaFoldDB" id="A0A1K0JHX0"/>
<evidence type="ECO:0000313" key="1">
    <source>
        <dbReference type="EMBL" id="SCU79891.1"/>
    </source>
</evidence>
<accession>A0A1K0JHX0</accession>
<sequence>MGQAIPPAHRRARAGAAARLSSTPDFLTVAAPGAAATEHARPLPLRAWFPEPHEVPLWHCFFNSS</sequence>
<gene>
    <name evidence="1" type="ORF">CNECB9_3940007</name>
</gene>